<keyword evidence="4" id="KW-0479">Metal-binding</keyword>
<dbReference type="InterPro" id="IPR006073">
    <property type="entry name" value="GTP-bd"/>
</dbReference>
<keyword evidence="13" id="KW-1185">Reference proteome</keyword>
<dbReference type="GO" id="GO:0005525">
    <property type="term" value="F:GTP binding"/>
    <property type="evidence" value="ECO:0007669"/>
    <property type="project" value="UniProtKB-UniRule"/>
</dbReference>
<keyword evidence="9 10" id="KW-0131">Cell cycle</keyword>
<dbReference type="AlphaFoldDB" id="K2K614"/>
<keyword evidence="7 10" id="KW-0342">GTP-binding</keyword>
<name>K2K614_9PROT</name>
<evidence type="ECO:0000256" key="10">
    <source>
        <dbReference type="HAMAP-Rule" id="MF_00321"/>
    </source>
</evidence>
<evidence type="ECO:0000313" key="13">
    <source>
        <dbReference type="Proteomes" id="UP000006746"/>
    </source>
</evidence>
<dbReference type="SUPFAM" id="SSF52540">
    <property type="entry name" value="P-loop containing nucleoside triphosphate hydrolases"/>
    <property type="match status" value="1"/>
</dbReference>
<dbReference type="NCBIfam" id="TIGR03598">
    <property type="entry name" value="GTPase_YsxC"/>
    <property type="match status" value="1"/>
</dbReference>
<evidence type="ECO:0000256" key="2">
    <source>
        <dbReference type="ARBA" id="ARBA00009638"/>
    </source>
</evidence>
<dbReference type="PATRIC" id="fig|1207063.3.peg.428"/>
<keyword evidence="3 10" id="KW-0132">Cell division</keyword>
<dbReference type="CDD" id="cd01876">
    <property type="entry name" value="YihA_EngB"/>
    <property type="match status" value="1"/>
</dbReference>
<dbReference type="InterPro" id="IPR019987">
    <property type="entry name" value="GTP-bd_ribosome_bio_YsxC"/>
</dbReference>
<comment type="function">
    <text evidence="10">Necessary for normal cell division and for the maintenance of normal septation.</text>
</comment>
<dbReference type="Pfam" id="PF01926">
    <property type="entry name" value="MMR_HSR1"/>
    <property type="match status" value="1"/>
</dbReference>
<dbReference type="RefSeq" id="WP_008943037.1">
    <property type="nucleotide sequence ID" value="NZ_AMRL01000002.1"/>
</dbReference>
<dbReference type="GO" id="GO:0005829">
    <property type="term" value="C:cytosol"/>
    <property type="evidence" value="ECO:0007669"/>
    <property type="project" value="TreeGrafter"/>
</dbReference>
<dbReference type="InterPro" id="IPR027417">
    <property type="entry name" value="P-loop_NTPase"/>
</dbReference>
<dbReference type="PANTHER" id="PTHR11649:SF13">
    <property type="entry name" value="ENGB-TYPE G DOMAIN-CONTAINING PROTEIN"/>
    <property type="match status" value="1"/>
</dbReference>
<evidence type="ECO:0000256" key="9">
    <source>
        <dbReference type="ARBA" id="ARBA00023306"/>
    </source>
</evidence>
<evidence type="ECO:0000313" key="12">
    <source>
        <dbReference type="EMBL" id="EKE78314.1"/>
    </source>
</evidence>
<keyword evidence="6" id="KW-0460">Magnesium</keyword>
<keyword evidence="8 10" id="KW-0717">Septation</keyword>
<evidence type="ECO:0000259" key="11">
    <source>
        <dbReference type="PROSITE" id="PS51706"/>
    </source>
</evidence>
<dbReference type="PANTHER" id="PTHR11649">
    <property type="entry name" value="MSS1/TRME-RELATED GTP-BINDING PROTEIN"/>
    <property type="match status" value="1"/>
</dbReference>
<protein>
    <recommendedName>
        <fullName evidence="10">Probable GTP-binding protein EngB</fullName>
    </recommendedName>
</protein>
<evidence type="ECO:0000256" key="4">
    <source>
        <dbReference type="ARBA" id="ARBA00022723"/>
    </source>
</evidence>
<dbReference type="STRING" id="1207063.P24_02096"/>
<comment type="similarity">
    <text evidence="2 10">Belongs to the TRAFAC class TrmE-Era-EngA-EngB-Septin-like GTPase superfamily. EngB GTPase family.</text>
</comment>
<proteinExistence type="inferred from homology"/>
<evidence type="ECO:0000256" key="8">
    <source>
        <dbReference type="ARBA" id="ARBA00023210"/>
    </source>
</evidence>
<evidence type="ECO:0000256" key="6">
    <source>
        <dbReference type="ARBA" id="ARBA00022842"/>
    </source>
</evidence>
<reference evidence="12 13" key="1">
    <citation type="journal article" date="2012" name="J. Bacteriol.">
        <title>Genome Sequence of Oceanibaculum indicum Type Strain P24.</title>
        <authorList>
            <person name="Lai Q."/>
            <person name="Shao Z."/>
        </authorList>
    </citation>
    <scope>NUCLEOTIDE SEQUENCE [LARGE SCALE GENOMIC DNA]</scope>
    <source>
        <strain evidence="12 13">P24</strain>
    </source>
</reference>
<evidence type="ECO:0000256" key="1">
    <source>
        <dbReference type="ARBA" id="ARBA00001946"/>
    </source>
</evidence>
<dbReference type="eggNOG" id="COG0218">
    <property type="taxonomic scope" value="Bacteria"/>
</dbReference>
<dbReference type="GO" id="GO:0046872">
    <property type="term" value="F:metal ion binding"/>
    <property type="evidence" value="ECO:0007669"/>
    <property type="project" value="UniProtKB-KW"/>
</dbReference>
<evidence type="ECO:0000256" key="5">
    <source>
        <dbReference type="ARBA" id="ARBA00022741"/>
    </source>
</evidence>
<keyword evidence="5 10" id="KW-0547">Nucleotide-binding</keyword>
<dbReference type="PROSITE" id="PS51706">
    <property type="entry name" value="G_ENGB"/>
    <property type="match status" value="1"/>
</dbReference>
<dbReference type="InterPro" id="IPR030393">
    <property type="entry name" value="G_ENGB_dom"/>
</dbReference>
<dbReference type="GO" id="GO:0000917">
    <property type="term" value="P:division septum assembly"/>
    <property type="evidence" value="ECO:0007669"/>
    <property type="project" value="UniProtKB-KW"/>
</dbReference>
<sequence>MDSTLQDEAERKAALEAGRLLFAQECGFVAATTTLDRLPPDSLPEIAFAGRSNVGKSSLINALTGRKTLARTSNTPGRTQQLNFFDLGHRLLLVDLPGHGFAKVSKTQVRDWTRLVKDYLRGRVSLRRVCLLVDARHGLKDNDREVMALMDQAAVVYQVVLTKTDKTKPAELQATLDKLSAELSKRVAAYPVLFPTSAVNGEGIPELRAELATLALQP</sequence>
<organism evidence="12 13">
    <name type="scientific">Oceanibaculum indicum P24</name>
    <dbReference type="NCBI Taxonomy" id="1207063"/>
    <lineage>
        <taxon>Bacteria</taxon>
        <taxon>Pseudomonadati</taxon>
        <taxon>Pseudomonadota</taxon>
        <taxon>Alphaproteobacteria</taxon>
        <taxon>Rhodospirillales</taxon>
        <taxon>Oceanibaculaceae</taxon>
        <taxon>Oceanibaculum</taxon>
    </lineage>
</organism>
<dbReference type="Gene3D" id="3.40.50.300">
    <property type="entry name" value="P-loop containing nucleotide triphosphate hydrolases"/>
    <property type="match status" value="1"/>
</dbReference>
<evidence type="ECO:0000256" key="7">
    <source>
        <dbReference type="ARBA" id="ARBA00023134"/>
    </source>
</evidence>
<dbReference type="EMBL" id="AMRL01000002">
    <property type="protein sequence ID" value="EKE78314.1"/>
    <property type="molecule type" value="Genomic_DNA"/>
</dbReference>
<dbReference type="Proteomes" id="UP000006746">
    <property type="component" value="Unassembled WGS sequence"/>
</dbReference>
<dbReference type="HAMAP" id="MF_00321">
    <property type="entry name" value="GTPase_EngB"/>
    <property type="match status" value="1"/>
</dbReference>
<comment type="caution">
    <text evidence="12">The sequence shown here is derived from an EMBL/GenBank/DDBJ whole genome shotgun (WGS) entry which is preliminary data.</text>
</comment>
<accession>K2K614</accession>
<comment type="cofactor">
    <cofactor evidence="1">
        <name>Mg(2+)</name>
        <dbReference type="ChEBI" id="CHEBI:18420"/>
    </cofactor>
</comment>
<gene>
    <name evidence="10 12" type="primary">engB</name>
    <name evidence="12" type="ORF">P24_02096</name>
</gene>
<feature type="domain" description="EngB-type G" evidence="11">
    <location>
        <begin position="42"/>
        <end position="217"/>
    </location>
</feature>
<evidence type="ECO:0000256" key="3">
    <source>
        <dbReference type="ARBA" id="ARBA00022618"/>
    </source>
</evidence>